<organism evidence="3 4">
    <name type="scientific">Aspergillus campestris (strain IBT 28561)</name>
    <dbReference type="NCBI Taxonomy" id="1392248"/>
    <lineage>
        <taxon>Eukaryota</taxon>
        <taxon>Fungi</taxon>
        <taxon>Dikarya</taxon>
        <taxon>Ascomycota</taxon>
        <taxon>Pezizomycotina</taxon>
        <taxon>Eurotiomycetes</taxon>
        <taxon>Eurotiomycetidae</taxon>
        <taxon>Eurotiales</taxon>
        <taxon>Aspergillaceae</taxon>
        <taxon>Aspergillus</taxon>
        <taxon>Aspergillus subgen. Circumdati</taxon>
    </lineage>
</organism>
<evidence type="ECO:0000313" key="3">
    <source>
        <dbReference type="EMBL" id="PKY01714.1"/>
    </source>
</evidence>
<evidence type="ECO:0000259" key="2">
    <source>
        <dbReference type="Pfam" id="PF20233"/>
    </source>
</evidence>
<comment type="caution">
    <text evidence="3">The sequence shown here is derived from an EMBL/GenBank/DDBJ whole genome shotgun (WGS) entry which is preliminary data.</text>
</comment>
<accession>A0A2I1CVT0</accession>
<feature type="compositionally biased region" description="Polar residues" evidence="1">
    <location>
        <begin position="168"/>
        <end position="199"/>
    </location>
</feature>
<keyword evidence="4" id="KW-1185">Reference proteome</keyword>
<feature type="region of interest" description="Disordered" evidence="1">
    <location>
        <begin position="1"/>
        <end position="242"/>
    </location>
</feature>
<feature type="compositionally biased region" description="Polar residues" evidence="1">
    <location>
        <begin position="44"/>
        <end position="53"/>
    </location>
</feature>
<proteinExistence type="predicted"/>
<evidence type="ECO:0000313" key="4">
    <source>
        <dbReference type="Proteomes" id="UP000234254"/>
    </source>
</evidence>
<sequence length="403" mass="45430">MSQDSNDYYLGGHGHDSRRRGDRRPGSDSRHYAYASQYKDVDPSWTQPLQPHPSSYHEGYPSIHPTTSDRTTPRHRPELPEQGMVGQYPQQYASDMSSASNYTHEPTYREGYGSSASNYTREPTYREEHGSYPTGHGFSAAYPRHQPSQTGRSEPHEWDRSQGYGVAPSQNQYIQDASRAATSPTLNRGSQDQISTPPSRGSGGSDYPVPAPITQPSMRRIQGGTSAESTLDPRYQVPGDSRNFFKPGRVFSTLWHESQGSTYSNRTLLSEGPVFYSKYGEPIFSQIRRMVVYKQNSRCSWCFAIYTYNGQGVAKRDVNVQDHAVVYNQGSDPRPDPREPRMTKRPLEFVPSTPDQALDTMSRLNFGKIYTVEHNVKVLKVGRISSKSMATFTNYARSSMLSE</sequence>
<dbReference type="GeneID" id="36549529"/>
<dbReference type="RefSeq" id="XP_024690308.1">
    <property type="nucleotide sequence ID" value="XM_024842000.1"/>
</dbReference>
<dbReference type="Pfam" id="PF20233">
    <property type="entry name" value="DUF6590"/>
    <property type="match status" value="1"/>
</dbReference>
<dbReference type="Proteomes" id="UP000234254">
    <property type="component" value="Unassembled WGS sequence"/>
</dbReference>
<dbReference type="EMBL" id="MSFM01000011">
    <property type="protein sequence ID" value="PKY01714.1"/>
    <property type="molecule type" value="Genomic_DNA"/>
</dbReference>
<dbReference type="PANTHER" id="PTHR35391:SF5">
    <property type="entry name" value="DUF6590 DOMAIN-CONTAINING PROTEIN"/>
    <property type="match status" value="1"/>
</dbReference>
<name>A0A2I1CVT0_ASPC2</name>
<dbReference type="PANTHER" id="PTHR35391">
    <property type="entry name" value="C2H2-TYPE DOMAIN-CONTAINING PROTEIN-RELATED"/>
    <property type="match status" value="1"/>
</dbReference>
<dbReference type="VEuPathDB" id="FungiDB:P168DRAFT_54787"/>
<reference evidence="3" key="1">
    <citation type="submission" date="2016-12" db="EMBL/GenBank/DDBJ databases">
        <title>The genomes of Aspergillus section Nigri reveals drivers in fungal speciation.</title>
        <authorList>
            <consortium name="DOE Joint Genome Institute"/>
            <person name="Vesth T.C."/>
            <person name="Nybo J."/>
            <person name="Theobald S."/>
            <person name="Brandl J."/>
            <person name="Frisvad J.C."/>
            <person name="Nielsen K.F."/>
            <person name="Lyhne E.K."/>
            <person name="Kogle M.E."/>
            <person name="Kuo A."/>
            <person name="Riley R."/>
            <person name="Clum A."/>
            <person name="Nolan M."/>
            <person name="Lipzen A."/>
            <person name="Salamov A."/>
            <person name="Henrissat B."/>
            <person name="Wiebenga A."/>
            <person name="De vries R.P."/>
            <person name="Grigoriev I.V."/>
            <person name="Mortensen U.H."/>
            <person name="Andersen M.R."/>
            <person name="Baker S.E."/>
        </authorList>
    </citation>
    <scope>NUCLEOTIDE SEQUENCE</scope>
    <source>
        <strain evidence="3">IBT 28561</strain>
    </source>
</reference>
<dbReference type="AlphaFoldDB" id="A0A2I1CVT0"/>
<feature type="compositionally biased region" description="Polar residues" evidence="1">
    <location>
        <begin position="88"/>
        <end position="104"/>
    </location>
</feature>
<dbReference type="OrthoDB" id="3559580at2759"/>
<feature type="domain" description="DUF6590" evidence="2">
    <location>
        <begin position="242"/>
        <end position="393"/>
    </location>
</feature>
<protein>
    <recommendedName>
        <fullName evidence="2">DUF6590 domain-containing protein</fullName>
    </recommendedName>
</protein>
<evidence type="ECO:0000256" key="1">
    <source>
        <dbReference type="SAM" id="MobiDB-lite"/>
    </source>
</evidence>
<dbReference type="InterPro" id="IPR046497">
    <property type="entry name" value="DUF6590"/>
</dbReference>
<gene>
    <name evidence="3" type="ORF">P168DRAFT_54787</name>
</gene>